<keyword evidence="10" id="KW-1185">Reference proteome</keyword>
<keyword evidence="3 7" id="KW-1133">Transmembrane helix</keyword>
<proteinExistence type="inferred from homology"/>
<evidence type="ECO:0000259" key="8">
    <source>
        <dbReference type="Pfam" id="PF20684"/>
    </source>
</evidence>
<accession>A0AAN6SLK4</accession>
<sequence>MAGGDRSGTIVACAVVMTFLSAVAVGLRFYVRAKLLRSVKGEDWCMLASMIFCIVYAVFIIMESQCGLGRHLTTVTADEIVGYRKQWSYFGASFYNLSLWLTKISILLLYLRVLTHDYIRKVTWATIAIVTVYNAWGVAMFLGKCIPITKHWHPEEEGYCHPVSVWWALTYLHIATDFMIWVIPIPVLATMTVPVRQKAALLFVFTVGLFVCLISVLRTIMLNQLYYLKDFTWDLVAIANWSTAEINAAVVCGCMPTLRPLLTKAFGPLIDRVFPPRDESLEDPDSTRPRTIGSLPLNAFRFGGRPKGRGTTVPVRSELSWTEAPTVALTDAESCRRKFQPGNMDSDAELNPGGGDDHVGEPRTGVRAPPRAYARG</sequence>
<comment type="subcellular location">
    <subcellularLocation>
        <location evidence="1">Membrane</location>
        <topology evidence="1">Multi-pass membrane protein</topology>
    </subcellularLocation>
</comment>
<dbReference type="InterPro" id="IPR052337">
    <property type="entry name" value="SAT4-like"/>
</dbReference>
<evidence type="ECO:0000256" key="5">
    <source>
        <dbReference type="ARBA" id="ARBA00038359"/>
    </source>
</evidence>
<feature type="transmembrane region" description="Helical" evidence="7">
    <location>
        <begin position="163"/>
        <end position="188"/>
    </location>
</feature>
<feature type="transmembrane region" description="Helical" evidence="7">
    <location>
        <begin position="122"/>
        <end position="143"/>
    </location>
</feature>
<evidence type="ECO:0000256" key="3">
    <source>
        <dbReference type="ARBA" id="ARBA00022989"/>
    </source>
</evidence>
<evidence type="ECO:0000256" key="7">
    <source>
        <dbReference type="SAM" id="Phobius"/>
    </source>
</evidence>
<keyword evidence="2 7" id="KW-0812">Transmembrane</keyword>
<dbReference type="PANTHER" id="PTHR33048:SF47">
    <property type="entry name" value="INTEGRAL MEMBRANE PROTEIN-RELATED"/>
    <property type="match status" value="1"/>
</dbReference>
<feature type="transmembrane region" description="Helical" evidence="7">
    <location>
        <begin position="200"/>
        <end position="221"/>
    </location>
</feature>
<dbReference type="InterPro" id="IPR049326">
    <property type="entry name" value="Rhodopsin_dom_fungi"/>
</dbReference>
<protein>
    <recommendedName>
        <fullName evidence="8">Rhodopsin domain-containing protein</fullName>
    </recommendedName>
</protein>
<dbReference type="PANTHER" id="PTHR33048">
    <property type="entry name" value="PTH11-LIKE INTEGRAL MEMBRANE PROTEIN (AFU_ORTHOLOGUE AFUA_5G11245)"/>
    <property type="match status" value="1"/>
</dbReference>
<feature type="domain" description="Rhodopsin" evidence="8">
    <location>
        <begin position="27"/>
        <end position="263"/>
    </location>
</feature>
<keyword evidence="4 7" id="KW-0472">Membrane</keyword>
<feature type="region of interest" description="Disordered" evidence="6">
    <location>
        <begin position="333"/>
        <end position="376"/>
    </location>
</feature>
<comment type="similarity">
    <text evidence="5">Belongs to the SAT4 family.</text>
</comment>
<comment type="caution">
    <text evidence="9">The sequence shown here is derived from an EMBL/GenBank/DDBJ whole genome shotgun (WGS) entry which is preliminary data.</text>
</comment>
<evidence type="ECO:0000256" key="1">
    <source>
        <dbReference type="ARBA" id="ARBA00004141"/>
    </source>
</evidence>
<dbReference type="Proteomes" id="UP001303115">
    <property type="component" value="Unassembled WGS sequence"/>
</dbReference>
<feature type="transmembrane region" description="Helical" evidence="7">
    <location>
        <begin position="43"/>
        <end position="62"/>
    </location>
</feature>
<evidence type="ECO:0000256" key="6">
    <source>
        <dbReference type="SAM" id="MobiDB-lite"/>
    </source>
</evidence>
<reference evidence="10" key="1">
    <citation type="journal article" date="2023" name="Mol. Phylogenet. Evol.">
        <title>Genome-scale phylogeny and comparative genomics of the fungal order Sordariales.</title>
        <authorList>
            <person name="Hensen N."/>
            <person name="Bonometti L."/>
            <person name="Westerberg I."/>
            <person name="Brannstrom I.O."/>
            <person name="Guillou S."/>
            <person name="Cros-Aarteil S."/>
            <person name="Calhoun S."/>
            <person name="Haridas S."/>
            <person name="Kuo A."/>
            <person name="Mondo S."/>
            <person name="Pangilinan J."/>
            <person name="Riley R."/>
            <person name="LaButti K."/>
            <person name="Andreopoulos B."/>
            <person name="Lipzen A."/>
            <person name="Chen C."/>
            <person name="Yan M."/>
            <person name="Daum C."/>
            <person name="Ng V."/>
            <person name="Clum A."/>
            <person name="Steindorff A."/>
            <person name="Ohm R.A."/>
            <person name="Martin F."/>
            <person name="Silar P."/>
            <person name="Natvig D.O."/>
            <person name="Lalanne C."/>
            <person name="Gautier V."/>
            <person name="Ament-Velasquez S.L."/>
            <person name="Kruys A."/>
            <person name="Hutchinson M.I."/>
            <person name="Powell A.J."/>
            <person name="Barry K."/>
            <person name="Miller A.N."/>
            <person name="Grigoriev I.V."/>
            <person name="Debuchy R."/>
            <person name="Gladieux P."/>
            <person name="Hiltunen Thoren M."/>
            <person name="Johannesson H."/>
        </authorList>
    </citation>
    <scope>NUCLEOTIDE SEQUENCE [LARGE SCALE GENOMIC DNA]</scope>
    <source>
        <strain evidence="10">CBS 284.82</strain>
    </source>
</reference>
<dbReference type="GO" id="GO:0016020">
    <property type="term" value="C:membrane"/>
    <property type="evidence" value="ECO:0007669"/>
    <property type="project" value="UniProtKB-SubCell"/>
</dbReference>
<evidence type="ECO:0000256" key="2">
    <source>
        <dbReference type="ARBA" id="ARBA00022692"/>
    </source>
</evidence>
<dbReference type="EMBL" id="MU854757">
    <property type="protein sequence ID" value="KAK4031575.1"/>
    <property type="molecule type" value="Genomic_DNA"/>
</dbReference>
<feature type="transmembrane region" description="Helical" evidence="7">
    <location>
        <begin position="87"/>
        <end position="110"/>
    </location>
</feature>
<evidence type="ECO:0000313" key="10">
    <source>
        <dbReference type="Proteomes" id="UP001303115"/>
    </source>
</evidence>
<evidence type="ECO:0000313" key="9">
    <source>
        <dbReference type="EMBL" id="KAK4031575.1"/>
    </source>
</evidence>
<feature type="transmembrane region" description="Helical" evidence="7">
    <location>
        <begin position="6"/>
        <end position="31"/>
    </location>
</feature>
<gene>
    <name evidence="9" type="ORF">C8A01DRAFT_51393</name>
</gene>
<organism evidence="9 10">
    <name type="scientific">Parachaetomium inaequale</name>
    <dbReference type="NCBI Taxonomy" id="2588326"/>
    <lineage>
        <taxon>Eukaryota</taxon>
        <taxon>Fungi</taxon>
        <taxon>Dikarya</taxon>
        <taxon>Ascomycota</taxon>
        <taxon>Pezizomycotina</taxon>
        <taxon>Sordariomycetes</taxon>
        <taxon>Sordariomycetidae</taxon>
        <taxon>Sordariales</taxon>
        <taxon>Chaetomiaceae</taxon>
        <taxon>Parachaetomium</taxon>
    </lineage>
</organism>
<name>A0AAN6SLK4_9PEZI</name>
<dbReference type="AlphaFoldDB" id="A0AAN6SLK4"/>
<dbReference type="Pfam" id="PF20684">
    <property type="entry name" value="Fung_rhodopsin"/>
    <property type="match status" value="1"/>
</dbReference>
<evidence type="ECO:0000256" key="4">
    <source>
        <dbReference type="ARBA" id="ARBA00023136"/>
    </source>
</evidence>